<name>A0AAF1DB53_9ABAC</name>
<proteinExistence type="predicted"/>
<protein>
    <submittedName>
        <fullName evidence="1">Uncharacterized protein</fullName>
    </submittedName>
</protein>
<dbReference type="KEGG" id="vg:80538021"/>
<evidence type="ECO:0000313" key="1">
    <source>
        <dbReference type="EMBL" id="QEI03671.1"/>
    </source>
</evidence>
<sequence length="172" mass="20058">MDREGSSHVFRALNNQIPCRIHNRKNLLEIRYEDVPQSTKLSQFALSQYLSLFPTVNIVTSYTIKIQPKSLQDMCLIKIADTLETPELKTLKAVCKVQRSIMSLRLPIIYNYPLMQKKIPERAIKYKEKQAIAITDKCPRGHIVTKQYYELTFYLDFFCTVCGMSIFVDKIK</sequence>
<evidence type="ECO:0000313" key="2">
    <source>
        <dbReference type="Proteomes" id="UP000830719"/>
    </source>
</evidence>
<keyword evidence="2" id="KW-1185">Reference proteome</keyword>
<reference evidence="1" key="1">
    <citation type="submission" date="2019-01" db="EMBL/GenBank/DDBJ databases">
        <authorList>
            <person name="Trentin L.B."/>
            <person name="Santos E.R."/>
            <person name="Silva L.A."/>
            <person name="Sosa-Gomez D.R."/>
            <person name="Ribeiro B.M."/>
            <person name="Ardisson-Araujo D.M.P."/>
        </authorList>
    </citation>
    <scope>NUCLEOTIDE SEQUENCE</scope>
    <source>
        <strain evidence="1">VPN54</strain>
    </source>
</reference>
<dbReference type="Proteomes" id="UP000830719">
    <property type="component" value="Segment"/>
</dbReference>
<dbReference type="EMBL" id="MK419956">
    <property type="protein sequence ID" value="QEI03671.1"/>
    <property type="molecule type" value="Genomic_DNA"/>
</dbReference>
<accession>A0AAF1DB53</accession>
<dbReference type="GeneID" id="80538021"/>
<organism evidence="1 2">
    <name type="scientific">Rachiplusia nu nucleopolyhedrovirus</name>
    <dbReference type="NCBI Taxonomy" id="2605775"/>
    <lineage>
        <taxon>Viruses</taxon>
        <taxon>Viruses incertae sedis</taxon>
        <taxon>Naldaviricetes</taxon>
        <taxon>Lefavirales</taxon>
        <taxon>Baculoviridae</taxon>
        <taxon>Alphabaculovirus</taxon>
        <taxon>Alphabaculovirus ranus</taxon>
    </lineage>
</organism>
<dbReference type="InterPro" id="IPR057201">
    <property type="entry name" value="DUF7879"/>
</dbReference>
<dbReference type="Pfam" id="PF25303">
    <property type="entry name" value="DUF7879"/>
    <property type="match status" value="1"/>
</dbReference>
<dbReference type="RefSeq" id="YP_010799652.1">
    <property type="nucleotide sequence ID" value="NC_076682.1"/>
</dbReference>